<keyword evidence="11 18" id="KW-0413">Isomerase</keyword>
<proteinExistence type="inferred from homology"/>
<keyword evidence="23" id="KW-1185">Reference proteome</keyword>
<feature type="binding site" evidence="18">
    <location>
        <begin position="58"/>
        <end position="62"/>
    </location>
    <ligand>
        <name>(6S)-NADPHX</name>
        <dbReference type="ChEBI" id="CHEBI:64076"/>
    </ligand>
</feature>
<dbReference type="InterPro" id="IPR030677">
    <property type="entry name" value="Nnr"/>
</dbReference>
<comment type="catalytic activity">
    <reaction evidence="2 18 19">
        <text>(6R)-NADPHX = (6S)-NADPHX</text>
        <dbReference type="Rhea" id="RHEA:32227"/>
        <dbReference type="ChEBI" id="CHEBI:64076"/>
        <dbReference type="ChEBI" id="CHEBI:64077"/>
        <dbReference type="EC" id="5.1.99.6"/>
    </reaction>
</comment>
<evidence type="ECO:0000256" key="1">
    <source>
        <dbReference type="ARBA" id="ARBA00000013"/>
    </source>
</evidence>
<dbReference type="PIRSF" id="PIRSF017184">
    <property type="entry name" value="Nnr"/>
    <property type="match status" value="1"/>
</dbReference>
<dbReference type="NCBIfam" id="TIGR00196">
    <property type="entry name" value="yjeF_cterm"/>
    <property type="match status" value="1"/>
</dbReference>
<protein>
    <recommendedName>
        <fullName evidence="19">Bifunctional NAD(P)H-hydrate repair enzyme</fullName>
    </recommendedName>
    <alternativeName>
        <fullName evidence="19">Nicotinamide nucleotide repair protein</fullName>
    </alternativeName>
    <domain>
        <recommendedName>
            <fullName evidence="19">ADP-dependent (S)-NAD(P)H-hydrate dehydratase</fullName>
            <ecNumber evidence="19">4.2.1.136</ecNumber>
        </recommendedName>
        <alternativeName>
            <fullName evidence="19">ADP-dependent NAD(P)HX dehydratase</fullName>
        </alternativeName>
    </domain>
    <domain>
        <recommendedName>
            <fullName evidence="19">NAD(P)H-hydrate epimerase</fullName>
            <ecNumber evidence="19">5.1.99.6</ecNumber>
        </recommendedName>
    </domain>
</protein>
<evidence type="ECO:0000256" key="14">
    <source>
        <dbReference type="ARBA" id="ARBA00025153"/>
    </source>
</evidence>
<feature type="binding site" evidence="17">
    <location>
        <position position="251"/>
    </location>
    <ligand>
        <name>(6S)-NADPHX</name>
        <dbReference type="ChEBI" id="CHEBI:64076"/>
    </ligand>
</feature>
<dbReference type="PANTHER" id="PTHR12592">
    <property type="entry name" value="ATP-DEPENDENT (S)-NAD(P)H-HYDRATE DEHYDRATASE FAMILY MEMBER"/>
    <property type="match status" value="1"/>
</dbReference>
<keyword evidence="13" id="KW-0511">Multifunctional enzyme</keyword>
<dbReference type="InterPro" id="IPR036652">
    <property type="entry name" value="YjeF_N_dom_sf"/>
</dbReference>
<feature type="binding site" evidence="17">
    <location>
        <position position="314"/>
    </location>
    <ligand>
        <name>(6S)-NADPHX</name>
        <dbReference type="ChEBI" id="CHEBI:64076"/>
    </ligand>
</feature>
<feature type="binding site" evidence="18">
    <location>
        <position position="59"/>
    </location>
    <ligand>
        <name>K(+)</name>
        <dbReference type="ChEBI" id="CHEBI:29103"/>
    </ligand>
</feature>
<evidence type="ECO:0000256" key="15">
    <source>
        <dbReference type="ARBA" id="ARBA00048238"/>
    </source>
</evidence>
<dbReference type="EC" id="4.2.1.136" evidence="19"/>
<dbReference type="Pfam" id="PF01256">
    <property type="entry name" value="Carb_kinase"/>
    <property type="match status" value="1"/>
</dbReference>
<feature type="binding site" evidence="18">
    <location>
        <position position="151"/>
    </location>
    <ligand>
        <name>(6S)-NADPHX</name>
        <dbReference type="ChEBI" id="CHEBI:64076"/>
    </ligand>
</feature>
<comment type="caution">
    <text evidence="18">Lacks conserved residue(s) required for the propagation of feature annotation.</text>
</comment>
<feature type="domain" description="YjeF C-terminal" evidence="20">
    <location>
        <begin position="216"/>
        <end position="493"/>
    </location>
</feature>
<keyword evidence="7 17" id="KW-0067">ATP-binding</keyword>
<dbReference type="HAMAP" id="MF_01966">
    <property type="entry name" value="NADHX_epimerase"/>
    <property type="match status" value="1"/>
</dbReference>
<dbReference type="RefSeq" id="WP_374829592.1">
    <property type="nucleotide sequence ID" value="NZ_JBHEEZ010000001.1"/>
</dbReference>
<evidence type="ECO:0000259" key="20">
    <source>
        <dbReference type="PROSITE" id="PS51383"/>
    </source>
</evidence>
<comment type="function">
    <text evidence="18">Catalyzes the epimerization of the S- and R-forms of NAD(P)HX, a damaged form of NAD(P)H that is a result of enzymatic or heat-dependent hydration. This is a prerequisite for the S-specific NAD(P)H-hydrate dehydratase to allow the repair of both epimers of NAD(P)HX.</text>
</comment>
<dbReference type="Proteomes" id="UP001596042">
    <property type="component" value="Unassembled WGS sequence"/>
</dbReference>
<evidence type="ECO:0000256" key="18">
    <source>
        <dbReference type="HAMAP-Rule" id="MF_01966"/>
    </source>
</evidence>
<dbReference type="InterPro" id="IPR029056">
    <property type="entry name" value="Ribokinase-like"/>
</dbReference>
<comment type="caution">
    <text evidence="22">The sequence shown here is derived from an EMBL/GenBank/DDBJ whole genome shotgun (WGS) entry which is preliminary data.</text>
</comment>
<feature type="binding site" evidence="17">
    <location>
        <position position="439"/>
    </location>
    <ligand>
        <name>(6S)-NADPHX</name>
        <dbReference type="ChEBI" id="CHEBI:64076"/>
    </ligand>
</feature>
<reference evidence="23" key="1">
    <citation type="journal article" date="2019" name="Int. J. Syst. Evol. Microbiol.">
        <title>The Global Catalogue of Microorganisms (GCM) 10K type strain sequencing project: providing services to taxonomists for standard genome sequencing and annotation.</title>
        <authorList>
            <consortium name="The Broad Institute Genomics Platform"/>
            <consortium name="The Broad Institute Genome Sequencing Center for Infectious Disease"/>
            <person name="Wu L."/>
            <person name="Ma J."/>
        </authorList>
    </citation>
    <scope>NUCLEOTIDE SEQUENCE [LARGE SCALE GENOMIC DNA]</scope>
    <source>
        <strain evidence="23">CGMCC 1.15731</strain>
    </source>
</reference>
<comment type="function">
    <text evidence="14 19">Bifunctional enzyme that catalyzes the epimerization of the S- and R-forms of NAD(P)HX and the dehydration of the S-form of NAD(P)HX at the expense of ADP, which is converted to AMP. This allows the repair of both epimers of NAD(P)HX, a damaged form of NAD(P)H that is a result of enzymatic or heat-dependent hydration.</text>
</comment>
<comment type="cofactor">
    <cofactor evidence="18 19">
        <name>K(+)</name>
        <dbReference type="ChEBI" id="CHEBI:29103"/>
    </cofactor>
    <text evidence="18 19">Binds 1 potassium ion per subunit.</text>
</comment>
<comment type="catalytic activity">
    <reaction evidence="16 17 19">
        <text>(6S)-NADPHX + ADP = AMP + phosphate + NADPH + H(+)</text>
        <dbReference type="Rhea" id="RHEA:32235"/>
        <dbReference type="ChEBI" id="CHEBI:15378"/>
        <dbReference type="ChEBI" id="CHEBI:43474"/>
        <dbReference type="ChEBI" id="CHEBI:57783"/>
        <dbReference type="ChEBI" id="CHEBI:64076"/>
        <dbReference type="ChEBI" id="CHEBI:456215"/>
        <dbReference type="ChEBI" id="CHEBI:456216"/>
        <dbReference type="EC" id="4.2.1.136"/>
    </reaction>
</comment>
<evidence type="ECO:0000256" key="4">
    <source>
        <dbReference type="ARBA" id="ARBA00009524"/>
    </source>
</evidence>
<keyword evidence="12 17" id="KW-0456">Lyase</keyword>
<dbReference type="InterPro" id="IPR000631">
    <property type="entry name" value="CARKD"/>
</dbReference>
<keyword evidence="9 18" id="KW-0630">Potassium</keyword>
<accession>A0ABV9H467</accession>
<keyword evidence="6 17" id="KW-0547">Nucleotide-binding</keyword>
<dbReference type="SUPFAM" id="SSF64153">
    <property type="entry name" value="YjeF N-terminal domain-like"/>
    <property type="match status" value="1"/>
</dbReference>
<feature type="binding site" evidence="17">
    <location>
        <position position="373"/>
    </location>
    <ligand>
        <name>(6S)-NADPHX</name>
        <dbReference type="ChEBI" id="CHEBI:64076"/>
    </ligand>
</feature>
<comment type="similarity">
    <text evidence="4 19">In the C-terminal section; belongs to the NnrD/CARKD family.</text>
</comment>
<dbReference type="EMBL" id="JBHSEL010000053">
    <property type="protein sequence ID" value="MFC4625184.1"/>
    <property type="molecule type" value="Genomic_DNA"/>
</dbReference>
<evidence type="ECO:0000313" key="23">
    <source>
        <dbReference type="Proteomes" id="UP001596042"/>
    </source>
</evidence>
<comment type="cofactor">
    <cofactor evidence="17">
        <name>Mg(2+)</name>
        <dbReference type="ChEBI" id="CHEBI:18420"/>
    </cofactor>
</comment>
<comment type="similarity">
    <text evidence="17">Belongs to the NnrD/CARKD family.</text>
</comment>
<organism evidence="22 23">
    <name type="scientific">Daeguia caeni</name>
    <dbReference type="NCBI Taxonomy" id="439612"/>
    <lineage>
        <taxon>Bacteria</taxon>
        <taxon>Pseudomonadati</taxon>
        <taxon>Pseudomonadota</taxon>
        <taxon>Alphaproteobacteria</taxon>
        <taxon>Hyphomicrobiales</taxon>
        <taxon>Brucellaceae</taxon>
        <taxon>Daeguia</taxon>
    </lineage>
</organism>
<dbReference type="EC" id="5.1.99.6" evidence="19"/>
<evidence type="ECO:0000256" key="3">
    <source>
        <dbReference type="ARBA" id="ARBA00006001"/>
    </source>
</evidence>
<evidence type="ECO:0000256" key="11">
    <source>
        <dbReference type="ARBA" id="ARBA00023235"/>
    </source>
</evidence>
<feature type="binding site" evidence="17">
    <location>
        <begin position="409"/>
        <end position="413"/>
    </location>
    <ligand>
        <name>AMP</name>
        <dbReference type="ChEBI" id="CHEBI:456215"/>
    </ligand>
</feature>
<evidence type="ECO:0000256" key="10">
    <source>
        <dbReference type="ARBA" id="ARBA00023027"/>
    </source>
</evidence>
<dbReference type="PANTHER" id="PTHR12592:SF0">
    <property type="entry name" value="ATP-DEPENDENT (S)-NAD(P)H-HYDRATE DEHYDRATASE"/>
    <property type="match status" value="1"/>
</dbReference>
<sequence length="497" mass="51355">MLELLTPQEMARADRKTIESGVCDGFSLMLAAGRGVADVALSIFGRSGRVAVLCGSGNNGGDGYVAAQYLLEAGVAVVCFALAPPQPGTDAMRASLFYKGDVFDLDQYAPGSFAGVIDALFGAGLARPVTGAAAHAIAASNAAKIAVVAVDLPSGISGEDGQVKGVAMEALATVTFFRKKPGHLLQPGRAHCGVLHVVDIGIPDHVLGDIRPRQFENGPDLWRLPCLAVNAHKYSRGHAAVFSGGAHATGAARLSAMAAARSGAGAVTLLSPPDAMAVNAAHLTSIMLRETRSVRDAEQFMRDRKVRSVVIGPGYGNAILARDHIAALLRHDAGADGLHGIVVDADGLTAFEPNPQLLFEARRGGAALVLTPHEGEFHRLFPDIAAEDIAKTEKARQAARRANAVVVYKGADTVIAAPDGMAVINSNGSPLLATAGSGDVLAGVIAGLLAQNMAAFDAACAAVWMHAEAARRFGPGLIAEDLPQQLPEVLQALARHD</sequence>
<evidence type="ECO:0000256" key="12">
    <source>
        <dbReference type="ARBA" id="ARBA00023239"/>
    </source>
</evidence>
<dbReference type="CDD" id="cd01171">
    <property type="entry name" value="YXKO-related"/>
    <property type="match status" value="1"/>
</dbReference>
<dbReference type="Gene3D" id="3.40.50.10260">
    <property type="entry name" value="YjeF N-terminal domain"/>
    <property type="match status" value="1"/>
</dbReference>
<keyword evidence="8 17" id="KW-0521">NADP</keyword>
<name>A0ABV9H467_9HYPH</name>
<gene>
    <name evidence="17" type="primary">nnrD</name>
    <name evidence="18" type="synonym">nnrE</name>
    <name evidence="22" type="ORF">ACFO1V_08115</name>
</gene>
<evidence type="ECO:0000256" key="8">
    <source>
        <dbReference type="ARBA" id="ARBA00022857"/>
    </source>
</evidence>
<feature type="domain" description="YjeF N-terminal" evidence="21">
    <location>
        <begin position="10"/>
        <end position="208"/>
    </location>
</feature>
<dbReference type="Pfam" id="PF03853">
    <property type="entry name" value="YjeF_N"/>
    <property type="match status" value="1"/>
</dbReference>
<comment type="catalytic activity">
    <reaction evidence="1 18 19">
        <text>(6R)-NADHX = (6S)-NADHX</text>
        <dbReference type="Rhea" id="RHEA:32215"/>
        <dbReference type="ChEBI" id="CHEBI:64074"/>
        <dbReference type="ChEBI" id="CHEBI:64075"/>
        <dbReference type="EC" id="5.1.99.6"/>
    </reaction>
</comment>
<evidence type="ECO:0000256" key="2">
    <source>
        <dbReference type="ARBA" id="ARBA00000909"/>
    </source>
</evidence>
<dbReference type="Gene3D" id="3.40.1190.20">
    <property type="match status" value="1"/>
</dbReference>
<comment type="function">
    <text evidence="17">Catalyzes the dehydration of the S-form of NAD(P)HX at the expense of ADP, which is converted to AMP. Together with NAD(P)HX epimerase, which catalyzes the epimerization of the S- and R-forms, the enzyme allows the repair of both epimers of NAD(P)HX, a damaged form of NAD(P)H that is a result of enzymatic or heat-dependent hydration.</text>
</comment>
<dbReference type="InterPro" id="IPR017953">
    <property type="entry name" value="Carbohydrate_kinase_pred_CS"/>
</dbReference>
<evidence type="ECO:0000256" key="16">
    <source>
        <dbReference type="ARBA" id="ARBA00049209"/>
    </source>
</evidence>
<dbReference type="InterPro" id="IPR004443">
    <property type="entry name" value="YjeF_N_dom"/>
</dbReference>
<evidence type="ECO:0000256" key="9">
    <source>
        <dbReference type="ARBA" id="ARBA00022958"/>
    </source>
</evidence>
<feature type="binding site" evidence="18">
    <location>
        <position position="118"/>
    </location>
    <ligand>
        <name>K(+)</name>
        <dbReference type="ChEBI" id="CHEBI:29103"/>
    </ligand>
</feature>
<comment type="similarity">
    <text evidence="18">Belongs to the NnrE/AIBP family.</text>
</comment>
<feature type="binding site" evidence="18">
    <location>
        <position position="154"/>
    </location>
    <ligand>
        <name>K(+)</name>
        <dbReference type="ChEBI" id="CHEBI:29103"/>
    </ligand>
</feature>
<evidence type="ECO:0000256" key="5">
    <source>
        <dbReference type="ARBA" id="ARBA00022723"/>
    </source>
</evidence>
<dbReference type="HAMAP" id="MF_01965">
    <property type="entry name" value="NADHX_dehydratase"/>
    <property type="match status" value="1"/>
</dbReference>
<evidence type="ECO:0000256" key="19">
    <source>
        <dbReference type="PIRNR" id="PIRNR017184"/>
    </source>
</evidence>
<evidence type="ECO:0000259" key="21">
    <source>
        <dbReference type="PROSITE" id="PS51385"/>
    </source>
</evidence>
<keyword evidence="5 18" id="KW-0479">Metal-binding</keyword>
<feature type="binding site" evidence="17">
    <location>
        <position position="438"/>
    </location>
    <ligand>
        <name>AMP</name>
        <dbReference type="ChEBI" id="CHEBI:456215"/>
    </ligand>
</feature>
<feature type="binding site" evidence="18">
    <location>
        <begin position="122"/>
        <end position="128"/>
    </location>
    <ligand>
        <name>(6S)-NADPHX</name>
        <dbReference type="ChEBI" id="CHEBI:64076"/>
    </ligand>
</feature>
<comment type="similarity">
    <text evidence="3 19">In the N-terminal section; belongs to the NnrE/AIBP family.</text>
</comment>
<dbReference type="NCBIfam" id="TIGR00197">
    <property type="entry name" value="yjeF_nterm"/>
    <property type="match status" value="1"/>
</dbReference>
<evidence type="ECO:0000256" key="13">
    <source>
        <dbReference type="ARBA" id="ARBA00023268"/>
    </source>
</evidence>
<dbReference type="PROSITE" id="PS51385">
    <property type="entry name" value="YJEF_N"/>
    <property type="match status" value="1"/>
</dbReference>
<dbReference type="PROSITE" id="PS51383">
    <property type="entry name" value="YJEF_C_3"/>
    <property type="match status" value="1"/>
</dbReference>
<comment type="subunit">
    <text evidence="17">Homotetramer.</text>
</comment>
<keyword evidence="10 17" id="KW-0520">NAD</keyword>
<comment type="catalytic activity">
    <reaction evidence="15 17 19">
        <text>(6S)-NADHX + ADP = AMP + phosphate + NADH + H(+)</text>
        <dbReference type="Rhea" id="RHEA:32223"/>
        <dbReference type="ChEBI" id="CHEBI:15378"/>
        <dbReference type="ChEBI" id="CHEBI:43474"/>
        <dbReference type="ChEBI" id="CHEBI:57945"/>
        <dbReference type="ChEBI" id="CHEBI:64074"/>
        <dbReference type="ChEBI" id="CHEBI:456215"/>
        <dbReference type="ChEBI" id="CHEBI:456216"/>
        <dbReference type="EC" id="4.2.1.136"/>
    </reaction>
</comment>
<evidence type="ECO:0000313" key="22">
    <source>
        <dbReference type="EMBL" id="MFC4625184.1"/>
    </source>
</evidence>
<dbReference type="SUPFAM" id="SSF53613">
    <property type="entry name" value="Ribokinase-like"/>
    <property type="match status" value="1"/>
</dbReference>
<evidence type="ECO:0000256" key="6">
    <source>
        <dbReference type="ARBA" id="ARBA00022741"/>
    </source>
</evidence>
<evidence type="ECO:0000256" key="7">
    <source>
        <dbReference type="ARBA" id="ARBA00022840"/>
    </source>
</evidence>
<evidence type="ECO:0000256" key="17">
    <source>
        <dbReference type="HAMAP-Rule" id="MF_01965"/>
    </source>
</evidence>
<dbReference type="PROSITE" id="PS01050">
    <property type="entry name" value="YJEF_C_2"/>
    <property type="match status" value="1"/>
</dbReference>